<dbReference type="SMART" id="SM00326">
    <property type="entry name" value="SH3"/>
    <property type="match status" value="3"/>
</dbReference>
<dbReference type="WBParaSite" id="HNAJ_0000905001-mRNA-1">
    <property type="protein sequence ID" value="HNAJ_0000905001-mRNA-1"/>
    <property type="gene ID" value="HNAJ_0000905001"/>
</dbReference>
<dbReference type="PROSITE" id="PS51090">
    <property type="entry name" value="CORTACTIN"/>
    <property type="match status" value="2"/>
</dbReference>
<reference evidence="5 6" key="2">
    <citation type="submission" date="2018-11" db="EMBL/GenBank/DDBJ databases">
        <authorList>
            <consortium name="Pathogen Informatics"/>
        </authorList>
    </citation>
    <scope>NUCLEOTIDE SEQUENCE [LARGE SCALE GENOMIC DNA]</scope>
</reference>
<gene>
    <name evidence="5" type="ORF">HNAJ_LOCUS9046</name>
</gene>
<evidence type="ECO:0000256" key="2">
    <source>
        <dbReference type="PROSITE-ProRule" id="PRU00192"/>
    </source>
</evidence>
<evidence type="ECO:0000313" key="6">
    <source>
        <dbReference type="Proteomes" id="UP000278807"/>
    </source>
</evidence>
<dbReference type="PRINTS" id="PR00499">
    <property type="entry name" value="P67PHOX"/>
</dbReference>
<feature type="compositionally biased region" description="Low complexity" evidence="3">
    <location>
        <begin position="209"/>
        <end position="231"/>
    </location>
</feature>
<dbReference type="GO" id="GO:0007165">
    <property type="term" value="P:signal transduction"/>
    <property type="evidence" value="ECO:0007669"/>
    <property type="project" value="TreeGrafter"/>
</dbReference>
<dbReference type="InterPro" id="IPR036028">
    <property type="entry name" value="SH3-like_dom_sf"/>
</dbReference>
<feature type="compositionally biased region" description="Polar residues" evidence="3">
    <location>
        <begin position="134"/>
        <end position="145"/>
    </location>
</feature>
<evidence type="ECO:0000256" key="1">
    <source>
        <dbReference type="ARBA" id="ARBA00022443"/>
    </source>
</evidence>
<dbReference type="GO" id="GO:0030139">
    <property type="term" value="C:endocytic vesicle"/>
    <property type="evidence" value="ECO:0007669"/>
    <property type="project" value="TreeGrafter"/>
</dbReference>
<accession>A0A158QIA6</accession>
<evidence type="ECO:0000313" key="5">
    <source>
        <dbReference type="EMBL" id="VDO05318.1"/>
    </source>
</evidence>
<dbReference type="OrthoDB" id="5971719at2759"/>
<feature type="domain" description="SH3" evidence="4">
    <location>
        <begin position="411"/>
        <end position="468"/>
    </location>
</feature>
<feature type="domain" description="SH3" evidence="4">
    <location>
        <begin position="309"/>
        <end position="397"/>
    </location>
</feature>
<dbReference type="InterPro" id="IPR050670">
    <property type="entry name" value="STAM"/>
</dbReference>
<feature type="domain" description="SH3" evidence="4">
    <location>
        <begin position="230"/>
        <end position="292"/>
    </location>
</feature>
<dbReference type="AlphaFoldDB" id="A0A158QIA6"/>
<dbReference type="Pfam" id="PF00018">
    <property type="entry name" value="SH3_1"/>
    <property type="match status" value="4"/>
</dbReference>
<proteinExistence type="predicted"/>
<keyword evidence="6" id="KW-1185">Reference proteome</keyword>
<dbReference type="PANTHER" id="PTHR45929">
    <property type="entry name" value="JAK PATHWAY SIGNAL TRANSDUCTION ADAPTOR MOLECULE"/>
    <property type="match status" value="1"/>
</dbReference>
<dbReference type="SUPFAM" id="SSF50044">
    <property type="entry name" value="SH3-domain"/>
    <property type="match status" value="4"/>
</dbReference>
<dbReference type="EMBL" id="UZAE01012475">
    <property type="protein sequence ID" value="VDO05318.1"/>
    <property type="molecule type" value="Genomic_DNA"/>
</dbReference>
<dbReference type="PANTHER" id="PTHR45929:SF1">
    <property type="entry name" value="HEMATOPOIETIC LINEAGE CELL-SPECIFIC PROTEIN-RELATED"/>
    <property type="match status" value="1"/>
</dbReference>
<evidence type="ECO:0000259" key="4">
    <source>
        <dbReference type="PROSITE" id="PS50002"/>
    </source>
</evidence>
<dbReference type="PRINTS" id="PR00452">
    <property type="entry name" value="SH3DOMAIN"/>
</dbReference>
<evidence type="ECO:0000313" key="7">
    <source>
        <dbReference type="WBParaSite" id="HNAJ_0000905001-mRNA-1"/>
    </source>
</evidence>
<dbReference type="PROSITE" id="PS50002">
    <property type="entry name" value="SH3"/>
    <property type="match status" value="3"/>
</dbReference>
<feature type="region of interest" description="Disordered" evidence="3">
    <location>
        <begin position="160"/>
        <end position="252"/>
    </location>
</feature>
<dbReference type="STRING" id="102285.A0A158QIA6"/>
<dbReference type="InterPro" id="IPR001452">
    <property type="entry name" value="SH3_domain"/>
</dbReference>
<dbReference type="Proteomes" id="UP000278807">
    <property type="component" value="Unassembled WGS sequence"/>
</dbReference>
<feature type="compositionally biased region" description="Basic and acidic residues" evidence="3">
    <location>
        <begin position="160"/>
        <end position="176"/>
    </location>
</feature>
<evidence type="ECO:0000256" key="3">
    <source>
        <dbReference type="SAM" id="MobiDB-lite"/>
    </source>
</evidence>
<name>A0A158QIA6_RODNA</name>
<feature type="region of interest" description="Disordered" evidence="3">
    <location>
        <begin position="124"/>
        <end position="148"/>
    </location>
</feature>
<organism evidence="7">
    <name type="scientific">Rodentolepis nana</name>
    <name type="common">Dwarf tapeworm</name>
    <name type="synonym">Hymenolepis nana</name>
    <dbReference type="NCBI Taxonomy" id="102285"/>
    <lineage>
        <taxon>Eukaryota</taxon>
        <taxon>Metazoa</taxon>
        <taxon>Spiralia</taxon>
        <taxon>Lophotrochozoa</taxon>
        <taxon>Platyhelminthes</taxon>
        <taxon>Cestoda</taxon>
        <taxon>Eucestoda</taxon>
        <taxon>Cyclophyllidea</taxon>
        <taxon>Hymenolepididae</taxon>
        <taxon>Rodentolepis</taxon>
    </lineage>
</organism>
<dbReference type="Pfam" id="PF02218">
    <property type="entry name" value="HS1_rep"/>
    <property type="match status" value="2"/>
</dbReference>
<dbReference type="Gene3D" id="2.30.30.40">
    <property type="entry name" value="SH3 Domains"/>
    <property type="match status" value="4"/>
</dbReference>
<sequence length="468" mass="52040">MADDDDWGITPNYKNVMTEMEQRFGLNAVPGRVGYIDMNELRQTVVKDDEEDKKKTLPKASYGYGGKFGVEKDRMDKSAVGTDYHAELNKHASQQDYSKGFGGRYGVQADRQDKAAVGYDHHEDLSNKSAGLHPSQQRAEVTGGQNRARELRERFEKLALDMNKPAERPSRPDVGKIKPPVFAQPKPTEEASVDIPTESPKPVPEVEPVESPKSPKSPEQSETPTPTSQPEIVFGVVPSPSPEPAKAQSDELSFKEGDRIVDIEKFDEFWWSGRIGDRAGIFPANRVQDTAVDAATSSLGAVGSQQEVVSNITAMALYDFAAAQPDELFFKAGDMIVDIVKFDKEWWTGRIAHGDELSFKVGEEIVDIDKFDEMWWLGRIGNRRGIFPANFVKESKVVIVKPTAPNMARANCGITATAIHDFSGSQLHELSFKAGDEISDIDKFDDQWWCGRIGDRLGIFPTNHVFEN</sequence>
<keyword evidence="1 2" id="KW-0728">SH3 domain</keyword>
<dbReference type="InterPro" id="IPR003134">
    <property type="entry name" value="Hs1_Cortactin"/>
</dbReference>
<reference evidence="7" key="1">
    <citation type="submission" date="2016-04" db="UniProtKB">
        <authorList>
            <consortium name="WormBaseParasite"/>
        </authorList>
    </citation>
    <scope>IDENTIFICATION</scope>
</reference>
<protein>
    <submittedName>
        <fullName evidence="7">SH3 domain-containing protein</fullName>
    </submittedName>
</protein>